<dbReference type="SMART" id="SM00028">
    <property type="entry name" value="TPR"/>
    <property type="match status" value="5"/>
</dbReference>
<dbReference type="InterPro" id="IPR059179">
    <property type="entry name" value="MLKL-like_MCAfunc"/>
</dbReference>
<dbReference type="Pfam" id="PF13424">
    <property type="entry name" value="TPR_12"/>
    <property type="match status" value="1"/>
</dbReference>
<keyword evidence="5" id="KW-1185">Reference proteome</keyword>
<keyword evidence="1" id="KW-0802">TPR repeat</keyword>
<organism evidence="4 5">
    <name type="scientific">Thelephora terrestris</name>
    <dbReference type="NCBI Taxonomy" id="56493"/>
    <lineage>
        <taxon>Eukaryota</taxon>
        <taxon>Fungi</taxon>
        <taxon>Dikarya</taxon>
        <taxon>Basidiomycota</taxon>
        <taxon>Agaricomycotina</taxon>
        <taxon>Agaricomycetes</taxon>
        <taxon>Thelephorales</taxon>
        <taxon>Thelephoraceae</taxon>
        <taxon>Thelephora</taxon>
    </lineage>
</organism>
<feature type="coiled-coil region" evidence="2">
    <location>
        <begin position="88"/>
        <end position="115"/>
    </location>
</feature>
<name>A0A9P6HP87_9AGAM</name>
<evidence type="ECO:0000256" key="3">
    <source>
        <dbReference type="SAM" id="MobiDB-lite"/>
    </source>
</evidence>
<evidence type="ECO:0000313" key="5">
    <source>
        <dbReference type="Proteomes" id="UP000736335"/>
    </source>
</evidence>
<dbReference type="Proteomes" id="UP000736335">
    <property type="component" value="Unassembled WGS sequence"/>
</dbReference>
<reference evidence="4" key="2">
    <citation type="submission" date="2020-11" db="EMBL/GenBank/DDBJ databases">
        <authorList>
            <consortium name="DOE Joint Genome Institute"/>
            <person name="Kuo A."/>
            <person name="Miyauchi S."/>
            <person name="Kiss E."/>
            <person name="Drula E."/>
            <person name="Kohler A."/>
            <person name="Sanchez-Garcia M."/>
            <person name="Andreopoulos B."/>
            <person name="Barry K.W."/>
            <person name="Bonito G."/>
            <person name="Buee M."/>
            <person name="Carver A."/>
            <person name="Chen C."/>
            <person name="Cichocki N."/>
            <person name="Clum A."/>
            <person name="Culley D."/>
            <person name="Crous P.W."/>
            <person name="Fauchery L."/>
            <person name="Girlanda M."/>
            <person name="Hayes R."/>
            <person name="Keri Z."/>
            <person name="Labutti K."/>
            <person name="Lipzen A."/>
            <person name="Lombard V."/>
            <person name="Magnuson J."/>
            <person name="Maillard F."/>
            <person name="Morin E."/>
            <person name="Murat C."/>
            <person name="Nolan M."/>
            <person name="Ohm R."/>
            <person name="Pangilinan J."/>
            <person name="Pereira M."/>
            <person name="Perotto S."/>
            <person name="Peter M."/>
            <person name="Riley R."/>
            <person name="Sitrit Y."/>
            <person name="Stielow B."/>
            <person name="Szollosi G."/>
            <person name="Zifcakova L."/>
            <person name="Stursova M."/>
            <person name="Spatafora J.W."/>
            <person name="Tedersoo L."/>
            <person name="Vaario L.-M."/>
            <person name="Yamada A."/>
            <person name="Yan M."/>
            <person name="Wang P."/>
            <person name="Xu J."/>
            <person name="Bruns T."/>
            <person name="Baldrian P."/>
            <person name="Vilgalys R."/>
            <person name="Henrissat B."/>
            <person name="Grigoriev I.V."/>
            <person name="Hibbett D."/>
            <person name="Nagy L.G."/>
            <person name="Martin F.M."/>
        </authorList>
    </citation>
    <scope>NUCLEOTIDE SEQUENCE</scope>
    <source>
        <strain evidence="4">UH-Tt-Lm1</strain>
    </source>
</reference>
<dbReference type="InterPro" id="IPR011990">
    <property type="entry name" value="TPR-like_helical_dom_sf"/>
</dbReference>
<dbReference type="Gene3D" id="2.150.10.10">
    <property type="entry name" value="Serralysin-like metalloprotease, C-terminal"/>
    <property type="match status" value="1"/>
</dbReference>
<dbReference type="PROSITE" id="PS50005">
    <property type="entry name" value="TPR"/>
    <property type="match status" value="1"/>
</dbReference>
<evidence type="ECO:0000256" key="1">
    <source>
        <dbReference type="PROSITE-ProRule" id="PRU00339"/>
    </source>
</evidence>
<protein>
    <submittedName>
        <fullName evidence="4">Uncharacterized protein</fullName>
    </submittedName>
</protein>
<evidence type="ECO:0000256" key="2">
    <source>
        <dbReference type="SAM" id="Coils"/>
    </source>
</evidence>
<feature type="region of interest" description="Disordered" evidence="3">
    <location>
        <begin position="209"/>
        <end position="235"/>
    </location>
</feature>
<dbReference type="InterPro" id="IPR048518">
    <property type="entry name" value="IBP_b_roll"/>
</dbReference>
<dbReference type="PANTHER" id="PTHR47691:SF3">
    <property type="entry name" value="HTH-TYPE TRANSCRIPTIONAL REGULATOR RV0890C-RELATED"/>
    <property type="match status" value="1"/>
</dbReference>
<accession>A0A9P6HP87</accession>
<evidence type="ECO:0000313" key="4">
    <source>
        <dbReference type="EMBL" id="KAF9791217.1"/>
    </source>
</evidence>
<dbReference type="Pfam" id="PF13181">
    <property type="entry name" value="TPR_8"/>
    <property type="match status" value="1"/>
</dbReference>
<dbReference type="AlphaFoldDB" id="A0A9P6HP87"/>
<sequence length="908" mass="101607">MATNPQQPRERDGVVTTLNVFIEAFTLAKEISSITPAKAVFGSAAVILTTIKEFFANQQDYIDLGQNCVEICCVLDRGTKGKGTEQLSQLVRDAINRLETTVAEIERKVKEESKRNVALRLLHAKSDKDKIAGWASDLNKILQIFNTELAIDTNVAVSGTYNIVSGTHNIVSGTHNIVSDTQNVVSDTQNVVSDTHNVVSDIRRIVAKQQEASDGQDPLTHRSARGESPPRPPRACFGRDELIDKVVGLAENLEPVALVGAGGIGKTSIALKVLHHDRIKKRFGDNRRFIRCDKFPASLPHFLNRLSKVIGAGIENAEDLTPLEPFLSSKEMILFLDNAESVLDPQGTDAREIYETVQELSRFSNICLGITSRITTVPPHIKRPTISTLSAEAACDIFYTIYENGGRSEVISDLIRQLDFHALSITLLATTASHNMWDYTRLAEEWNVQRAQVLQTDYNESLAATIELSLASPTFRKLGPHARDLLGVVAFLPQGINEKNLDWLFPTIPNRKNIFDKFCILSLTSRSNNFITMLAPIRDHLRPQDPKLSPLLCATRDHYFTRLSVFVKTGEPGFEEAQWISSEDVNAEHLLDVFTSIDTNSDTVWVAFIGFMRHLYWHKIRHTVLGPRVEGLADDHHSKPRCLIQLARLSYSLGNYSEQKRLLSQALNLVREREDDPQVAYVLYLLSDANKALGRHEEGIQQTKEALAIYERLGHTIYQASCWDDLSRLFRLEGRLDEAEEAGLHAIDLLPEKGQEFYLCQTHRSLGSIYGAKREKEKAIDHFEKALGIASTFGWRDELFWIHYSLAALFTNEGEFDESHSHIDQAKSHAADDAHNLGRAMELKAYIFCRQRHLDDALSEASGALEIYEKLGASTDIVDCKNRLKEIERAIAARDAPSSGLTTASPSH</sequence>
<dbReference type="SUPFAM" id="SSF48452">
    <property type="entry name" value="TPR-like"/>
    <property type="match status" value="1"/>
</dbReference>
<proteinExistence type="predicted"/>
<dbReference type="Gene3D" id="3.40.50.300">
    <property type="entry name" value="P-loop containing nucleotide triphosphate hydrolases"/>
    <property type="match status" value="1"/>
</dbReference>
<dbReference type="InterPro" id="IPR019734">
    <property type="entry name" value="TPR_rpt"/>
</dbReference>
<dbReference type="InterPro" id="IPR011049">
    <property type="entry name" value="Serralysin-like_metalloprot_C"/>
</dbReference>
<reference evidence="4" key="1">
    <citation type="journal article" date="2020" name="Nat. Commun.">
        <title>Large-scale genome sequencing of mycorrhizal fungi provides insights into the early evolution of symbiotic traits.</title>
        <authorList>
            <person name="Miyauchi S."/>
            <person name="Kiss E."/>
            <person name="Kuo A."/>
            <person name="Drula E."/>
            <person name="Kohler A."/>
            <person name="Sanchez-Garcia M."/>
            <person name="Morin E."/>
            <person name="Andreopoulos B."/>
            <person name="Barry K.W."/>
            <person name="Bonito G."/>
            <person name="Buee M."/>
            <person name="Carver A."/>
            <person name="Chen C."/>
            <person name="Cichocki N."/>
            <person name="Clum A."/>
            <person name="Culley D."/>
            <person name="Crous P.W."/>
            <person name="Fauchery L."/>
            <person name="Girlanda M."/>
            <person name="Hayes R.D."/>
            <person name="Keri Z."/>
            <person name="LaButti K."/>
            <person name="Lipzen A."/>
            <person name="Lombard V."/>
            <person name="Magnuson J."/>
            <person name="Maillard F."/>
            <person name="Murat C."/>
            <person name="Nolan M."/>
            <person name="Ohm R.A."/>
            <person name="Pangilinan J."/>
            <person name="Pereira M.F."/>
            <person name="Perotto S."/>
            <person name="Peter M."/>
            <person name="Pfister S."/>
            <person name="Riley R."/>
            <person name="Sitrit Y."/>
            <person name="Stielow J.B."/>
            <person name="Szollosi G."/>
            <person name="Zifcakova L."/>
            <person name="Stursova M."/>
            <person name="Spatafora J.W."/>
            <person name="Tedersoo L."/>
            <person name="Vaario L.M."/>
            <person name="Yamada A."/>
            <person name="Yan M."/>
            <person name="Wang P."/>
            <person name="Xu J."/>
            <person name="Bruns T."/>
            <person name="Baldrian P."/>
            <person name="Vilgalys R."/>
            <person name="Dunand C."/>
            <person name="Henrissat B."/>
            <person name="Grigoriev I.V."/>
            <person name="Hibbett D."/>
            <person name="Nagy L.G."/>
            <person name="Martin F.M."/>
        </authorList>
    </citation>
    <scope>NUCLEOTIDE SEQUENCE</scope>
    <source>
        <strain evidence="4">UH-Tt-Lm1</strain>
    </source>
</reference>
<keyword evidence="2" id="KW-0175">Coiled coil</keyword>
<dbReference type="SUPFAM" id="SSF52540">
    <property type="entry name" value="P-loop containing nucleoside triphosphate hydrolases"/>
    <property type="match status" value="1"/>
</dbReference>
<feature type="repeat" description="TPR" evidence="1">
    <location>
        <begin position="760"/>
        <end position="793"/>
    </location>
</feature>
<comment type="caution">
    <text evidence="4">The sequence shown here is derived from an EMBL/GenBank/DDBJ whole genome shotgun (WGS) entry which is preliminary data.</text>
</comment>
<dbReference type="Pfam" id="PF21300">
    <property type="entry name" value="LbR_Ice_bind"/>
    <property type="match status" value="1"/>
</dbReference>
<dbReference type="OrthoDB" id="1534087at2759"/>
<dbReference type="Gene3D" id="1.25.40.10">
    <property type="entry name" value="Tetratricopeptide repeat domain"/>
    <property type="match status" value="1"/>
</dbReference>
<dbReference type="CDD" id="cd21037">
    <property type="entry name" value="MLKL_NTD"/>
    <property type="match status" value="1"/>
</dbReference>
<dbReference type="EMBL" id="WIUZ02000002">
    <property type="protein sequence ID" value="KAF9791217.1"/>
    <property type="molecule type" value="Genomic_DNA"/>
</dbReference>
<dbReference type="PANTHER" id="PTHR47691">
    <property type="entry name" value="REGULATOR-RELATED"/>
    <property type="match status" value="1"/>
</dbReference>
<dbReference type="InterPro" id="IPR027417">
    <property type="entry name" value="P-loop_NTPase"/>
</dbReference>
<gene>
    <name evidence="4" type="ORF">BJ322DRAFT_435798</name>
</gene>